<accession>A0A314ZWS4</accession>
<keyword evidence="1" id="KW-0732">Signal</keyword>
<protein>
    <submittedName>
        <fullName evidence="2">Vacuolar protein sorting-associated protein 8 homolog</fullName>
    </submittedName>
</protein>
<dbReference type="GO" id="GO:0006623">
    <property type="term" value="P:protein targeting to vacuole"/>
    <property type="evidence" value="ECO:0007669"/>
    <property type="project" value="InterPro"/>
</dbReference>
<dbReference type="OrthoDB" id="1737893at2759"/>
<feature type="signal peptide" evidence="1">
    <location>
        <begin position="1"/>
        <end position="22"/>
    </location>
</feature>
<name>A0A314ZWS4_PRUYE</name>
<dbReference type="GO" id="GO:0034058">
    <property type="term" value="P:endosomal vesicle fusion"/>
    <property type="evidence" value="ECO:0007669"/>
    <property type="project" value="TreeGrafter"/>
</dbReference>
<sequence>MKSQNPTFILMIQLMQIWSCRMGTIQWLKVRIQWFKVDTLIHVIIKGISPIDGSPGNDDTASIVDWPSKKDIGHLFEFSAYYVACGRANVSNRVLSKILDYLTSKNNFPSWVARDSITSKRREKQVLGLLEVCGLIHTSRYQYLAALDCYMKDIDDPVHAFSFINKILLWLTDNESAAFQSEVIYQIPEFFYLNREGTLVILLVKKVLISSLNYVPIQKAYSSVIEVHFSGPRLFKFKKR</sequence>
<comment type="caution">
    <text evidence="2">The sequence shown here is derived from an EMBL/GenBank/DDBJ whole genome shotgun (WGS) entry which is preliminary data.</text>
</comment>
<evidence type="ECO:0000256" key="1">
    <source>
        <dbReference type="SAM" id="SignalP"/>
    </source>
</evidence>
<keyword evidence="3" id="KW-1185">Reference proteome</keyword>
<dbReference type="GO" id="GO:0030897">
    <property type="term" value="C:HOPS complex"/>
    <property type="evidence" value="ECO:0007669"/>
    <property type="project" value="TreeGrafter"/>
</dbReference>
<reference evidence="2 3" key="1">
    <citation type="submission" date="2018-02" db="EMBL/GenBank/DDBJ databases">
        <title>Draft genome of wild Prunus yedoensis var. nudiflora.</title>
        <authorList>
            <person name="Baek S."/>
            <person name="Kim J.-H."/>
            <person name="Choi K."/>
            <person name="Kim G.-B."/>
            <person name="Cho A."/>
            <person name="Jang H."/>
            <person name="Shin C.-H."/>
            <person name="Yu H.-J."/>
            <person name="Mun J.-H."/>
        </authorList>
    </citation>
    <scope>NUCLEOTIDE SEQUENCE [LARGE SCALE GENOMIC DNA]</scope>
    <source>
        <strain evidence="3">cv. Jeju island</strain>
        <tissue evidence="2">Leaf</tissue>
    </source>
</reference>
<organism evidence="2 3">
    <name type="scientific">Prunus yedoensis var. nudiflora</name>
    <dbReference type="NCBI Taxonomy" id="2094558"/>
    <lineage>
        <taxon>Eukaryota</taxon>
        <taxon>Viridiplantae</taxon>
        <taxon>Streptophyta</taxon>
        <taxon>Embryophyta</taxon>
        <taxon>Tracheophyta</taxon>
        <taxon>Spermatophyta</taxon>
        <taxon>Magnoliopsida</taxon>
        <taxon>eudicotyledons</taxon>
        <taxon>Gunneridae</taxon>
        <taxon>Pentapetalae</taxon>
        <taxon>rosids</taxon>
        <taxon>fabids</taxon>
        <taxon>Rosales</taxon>
        <taxon>Rosaceae</taxon>
        <taxon>Amygdaloideae</taxon>
        <taxon>Amygdaleae</taxon>
        <taxon>Prunus</taxon>
    </lineage>
</organism>
<gene>
    <name evidence="2" type="ORF">Pyn_38289</name>
</gene>
<dbReference type="STRING" id="2094558.A0A314ZWS4"/>
<evidence type="ECO:0000313" key="3">
    <source>
        <dbReference type="Proteomes" id="UP000250321"/>
    </source>
</evidence>
<dbReference type="PANTHER" id="PTHR12616:SF8">
    <property type="entry name" value="VACUOLAR PROTEIN SORTING-ASSOCIATED PROTEIN 8 HOMOLOG"/>
    <property type="match status" value="1"/>
</dbReference>
<dbReference type="EMBL" id="PJQY01000006">
    <property type="protein sequence ID" value="PQQ21738.1"/>
    <property type="molecule type" value="Genomic_DNA"/>
</dbReference>
<dbReference type="InterPro" id="IPR045111">
    <property type="entry name" value="Vps41/Vps8"/>
</dbReference>
<dbReference type="Proteomes" id="UP000250321">
    <property type="component" value="Unassembled WGS sequence"/>
</dbReference>
<dbReference type="GO" id="GO:0005770">
    <property type="term" value="C:late endosome"/>
    <property type="evidence" value="ECO:0007669"/>
    <property type="project" value="TreeGrafter"/>
</dbReference>
<evidence type="ECO:0000313" key="2">
    <source>
        <dbReference type="EMBL" id="PQQ21738.1"/>
    </source>
</evidence>
<proteinExistence type="predicted"/>
<feature type="chain" id="PRO_5016248392" evidence="1">
    <location>
        <begin position="23"/>
        <end position="240"/>
    </location>
</feature>
<dbReference type="AlphaFoldDB" id="A0A314ZWS4"/>
<dbReference type="PANTHER" id="PTHR12616">
    <property type="entry name" value="VACUOLAR PROTEIN SORTING VPS41"/>
    <property type="match status" value="1"/>
</dbReference>